<accession>A0A0N5B8Q2</accession>
<dbReference type="InterPro" id="IPR046938">
    <property type="entry name" value="DNA_clamp_sf"/>
</dbReference>
<dbReference type="InterPro" id="IPR003021">
    <property type="entry name" value="Rad1_Rec1_Rad17"/>
</dbReference>
<proteinExistence type="predicted"/>
<dbReference type="Proteomes" id="UP000046392">
    <property type="component" value="Unplaced"/>
</dbReference>
<name>A0A0N5B8Q2_STREA</name>
<sequence>MSSEINRFCVEIVDLQRLYRLISPLVLTALQVTIVVSGDGLRFVCENGTLLQIIIYYNKTSLKKLEKNPEIDFVMIKIAISDFLNILRGCKFTDTGAKIYYNEEVNKDIVNVDVVEEMTKTTFKVEASLTVTTTAFRGKEGAIPQNCTLLSKNLLEGLSYIAEHTSEVKLVVSSEGLYLYSDKEGAKFEYNVLFNSDYVLDLVSRYTDFYWYSSDLLKKLLPFLQLTEYCKIKISREGVLELKIEFNDPDYCINCAQVWISGINNSDFSIENSFI</sequence>
<dbReference type="AlphaFoldDB" id="A0A0N5B8Q2"/>
<dbReference type="WBParaSite" id="SPAL_0000242500.1">
    <property type="protein sequence ID" value="SPAL_0000242500.1"/>
    <property type="gene ID" value="SPAL_0000242500"/>
</dbReference>
<dbReference type="SUPFAM" id="SSF55979">
    <property type="entry name" value="DNA clamp"/>
    <property type="match status" value="1"/>
</dbReference>
<evidence type="ECO:0000313" key="1">
    <source>
        <dbReference type="Proteomes" id="UP000046392"/>
    </source>
</evidence>
<dbReference type="GO" id="GO:0000077">
    <property type="term" value="P:DNA damage checkpoint signaling"/>
    <property type="evidence" value="ECO:0007669"/>
    <property type="project" value="InterPro"/>
</dbReference>
<dbReference type="Gene3D" id="3.70.10.10">
    <property type="match status" value="1"/>
</dbReference>
<reference evidence="2" key="1">
    <citation type="submission" date="2017-02" db="UniProtKB">
        <authorList>
            <consortium name="WormBaseParasite"/>
        </authorList>
    </citation>
    <scope>IDENTIFICATION</scope>
</reference>
<dbReference type="Pfam" id="PF02144">
    <property type="entry name" value="Rad1"/>
    <property type="match status" value="1"/>
</dbReference>
<organism evidence="1 2">
    <name type="scientific">Strongyloides papillosus</name>
    <name type="common">Intestinal threadworm</name>
    <dbReference type="NCBI Taxonomy" id="174720"/>
    <lineage>
        <taxon>Eukaryota</taxon>
        <taxon>Metazoa</taxon>
        <taxon>Ecdysozoa</taxon>
        <taxon>Nematoda</taxon>
        <taxon>Chromadorea</taxon>
        <taxon>Rhabditida</taxon>
        <taxon>Tylenchina</taxon>
        <taxon>Panagrolaimomorpha</taxon>
        <taxon>Strongyloidoidea</taxon>
        <taxon>Strongyloididae</taxon>
        <taxon>Strongyloides</taxon>
    </lineage>
</organism>
<protein>
    <submittedName>
        <fullName evidence="2">Proliferating cell nuclear antigen</fullName>
    </submittedName>
</protein>
<keyword evidence="1" id="KW-1185">Reference proteome</keyword>
<evidence type="ECO:0000313" key="2">
    <source>
        <dbReference type="WBParaSite" id="SPAL_0000242500.1"/>
    </source>
</evidence>